<protein>
    <submittedName>
        <fullName evidence="2">Uncharacterized protein</fullName>
    </submittedName>
</protein>
<dbReference type="OrthoDB" id="7960905at2"/>
<sequence length="203" mass="22152">MSEGGETGRLAHRFRPLPLGRVRVAWLEGRMLHWRIGRTQRRAPLASIAAIHRDHPEAGRPWTTTIRFADGRTLILSDRYWHGWGRDERHRIGTMTTRKPTLDALTATLAIRTLRANPEVVLSEGLAPDIRTCARIALLLASGLGIGALIVLALLPGLALPALLALAIASVLGVDAYDRAAAPDPAPLMLPAKGMRRRNDDAP</sequence>
<dbReference type="EMBL" id="RZNJ01000003">
    <property type="protein sequence ID" value="RUT31404.1"/>
    <property type="molecule type" value="Genomic_DNA"/>
</dbReference>
<comment type="caution">
    <text evidence="2">The sequence shown here is derived from an EMBL/GenBank/DDBJ whole genome shotgun (WGS) entry which is preliminary data.</text>
</comment>
<dbReference type="Proteomes" id="UP000281547">
    <property type="component" value="Unassembled WGS sequence"/>
</dbReference>
<dbReference type="RefSeq" id="WP_127188649.1">
    <property type="nucleotide sequence ID" value="NZ_RZNJ01000003.1"/>
</dbReference>
<name>A0A433XBH9_9HYPH</name>
<gene>
    <name evidence="2" type="ORF">EMQ25_11180</name>
</gene>
<dbReference type="AlphaFoldDB" id="A0A433XBH9"/>
<evidence type="ECO:0000313" key="2">
    <source>
        <dbReference type="EMBL" id="RUT31404.1"/>
    </source>
</evidence>
<accession>A0A433XBH9</accession>
<evidence type="ECO:0000256" key="1">
    <source>
        <dbReference type="SAM" id="Phobius"/>
    </source>
</evidence>
<evidence type="ECO:0000313" key="3">
    <source>
        <dbReference type="Proteomes" id="UP000281547"/>
    </source>
</evidence>
<reference evidence="2 3" key="1">
    <citation type="journal article" date="2016" name="Int. J. Syst. Evol. Microbiol.">
        <title>Arsenicitalea aurantiaca gen. nov., sp. nov., a new member of the family Hyphomicrobiaceae, isolated from high-arsenic sediment.</title>
        <authorList>
            <person name="Mu Y."/>
            <person name="Zhou L."/>
            <person name="Zeng X.C."/>
            <person name="Liu L."/>
            <person name="Pan Y."/>
            <person name="Chen X."/>
            <person name="Wang J."/>
            <person name="Li S."/>
            <person name="Li W.J."/>
            <person name="Wang Y."/>
        </authorList>
    </citation>
    <scope>NUCLEOTIDE SEQUENCE [LARGE SCALE GENOMIC DNA]</scope>
    <source>
        <strain evidence="2 3">42-50</strain>
    </source>
</reference>
<keyword evidence="3" id="KW-1185">Reference proteome</keyword>
<keyword evidence="1" id="KW-0472">Membrane</keyword>
<keyword evidence="1" id="KW-0812">Transmembrane</keyword>
<keyword evidence="1" id="KW-1133">Transmembrane helix</keyword>
<feature type="transmembrane region" description="Helical" evidence="1">
    <location>
        <begin position="136"/>
        <end position="154"/>
    </location>
</feature>
<proteinExistence type="predicted"/>
<organism evidence="2 3">
    <name type="scientific">Arsenicitalea aurantiaca</name>
    <dbReference type="NCBI Taxonomy" id="1783274"/>
    <lineage>
        <taxon>Bacteria</taxon>
        <taxon>Pseudomonadati</taxon>
        <taxon>Pseudomonadota</taxon>
        <taxon>Alphaproteobacteria</taxon>
        <taxon>Hyphomicrobiales</taxon>
        <taxon>Devosiaceae</taxon>
        <taxon>Arsenicitalea</taxon>
    </lineage>
</organism>